<dbReference type="KEGG" id="vg:77924207"/>
<protein>
    <submittedName>
        <fullName evidence="2">Uncharacterized protein</fullName>
    </submittedName>
</protein>
<evidence type="ECO:0000313" key="3">
    <source>
        <dbReference type="Proteomes" id="UP000400849"/>
    </source>
</evidence>
<reference evidence="2 3" key="1">
    <citation type="submission" date="2019-09" db="EMBL/GenBank/DDBJ databases">
        <authorList>
            <person name="Christie C.A."/>
            <person name="Diallo A.S."/>
            <person name="Dixon Z."/>
            <person name="McIntosh P.M."/>
            <person name="Murthy K.H."/>
            <person name="Rosen M.G."/>
            <person name="Simpson L.M."/>
            <person name="Koustas K."/>
            <person name="Fogarty M.P."/>
            <person name="Molloy S.D."/>
            <person name="Garlena R.A."/>
            <person name="Russell D.A."/>
            <person name="Pope W.H."/>
            <person name="Jacobs-Sera D."/>
            <person name="Hatfull G.F."/>
        </authorList>
    </citation>
    <scope>NUCLEOTIDE SEQUENCE [LARGE SCALE GENOMIC DNA]</scope>
</reference>
<accession>A0A5Q2F1S3</accession>
<dbReference type="Proteomes" id="UP000400849">
    <property type="component" value="Segment"/>
</dbReference>
<evidence type="ECO:0000313" key="2">
    <source>
        <dbReference type="EMBL" id="QGF20218.1"/>
    </source>
</evidence>
<sequence>MSALEQWDSYALILAFLAIAVTNMIGDKRRKQLEAATKRIAQLENRQATIDYVDQKIAEVYLTADDRKTLGLPPAEEMLSLAKAKSSKGRPNNLPANLTPACKKNHNWSARVVGKPRLALNKQYTLDNDDDNAHVRYCLSCGERQVRVYDKYYYTWKWIND</sequence>
<feature type="transmembrane region" description="Helical" evidence="1">
    <location>
        <begin position="6"/>
        <end position="25"/>
    </location>
</feature>
<gene>
    <name evidence="2" type="primary">39</name>
    <name evidence="2" type="ORF">SEA_SIXAMA_39</name>
</gene>
<dbReference type="EMBL" id="MN484601">
    <property type="protein sequence ID" value="QGF20218.1"/>
    <property type="molecule type" value="Genomic_DNA"/>
</dbReference>
<evidence type="ECO:0000256" key="1">
    <source>
        <dbReference type="SAM" id="Phobius"/>
    </source>
</evidence>
<keyword evidence="3" id="KW-1185">Reference proteome</keyword>
<dbReference type="RefSeq" id="YP_010648748.1">
    <property type="nucleotide sequence ID" value="NC_070762.1"/>
</dbReference>
<keyword evidence="1" id="KW-0472">Membrane</keyword>
<organism evidence="2 3">
    <name type="scientific">Gordonia phage Sixama</name>
    <dbReference type="NCBI Taxonomy" id="2653271"/>
    <lineage>
        <taxon>Viruses</taxon>
        <taxon>Duplodnaviria</taxon>
        <taxon>Heunggongvirae</taxon>
        <taxon>Uroviricota</taxon>
        <taxon>Caudoviricetes</taxon>
        <taxon>Sixamavirus</taxon>
        <taxon>Sixamavirus sixama</taxon>
    </lineage>
</organism>
<keyword evidence="1" id="KW-1133">Transmembrane helix</keyword>
<keyword evidence="1" id="KW-0812">Transmembrane</keyword>
<proteinExistence type="predicted"/>
<name>A0A5Q2F1S3_9CAUD</name>
<dbReference type="GeneID" id="77924207"/>